<keyword evidence="1" id="KW-0238">DNA-binding</keyword>
<name>A0ABS6SLL9_9SPHN</name>
<evidence type="ECO:0000313" key="4">
    <source>
        <dbReference type="Proteomes" id="UP000699975"/>
    </source>
</evidence>
<reference evidence="3 4" key="1">
    <citation type="submission" date="2021-04" db="EMBL/GenBank/DDBJ databases">
        <authorList>
            <person name="Pira H."/>
            <person name="Risdian C."/>
            <person name="Wink J."/>
        </authorList>
    </citation>
    <scope>NUCLEOTIDE SEQUENCE [LARGE SCALE GENOMIC DNA]</scope>
    <source>
        <strain evidence="3 4">WH131</strain>
    </source>
</reference>
<dbReference type="Pfam" id="PF13560">
    <property type="entry name" value="HTH_31"/>
    <property type="match status" value="1"/>
</dbReference>
<evidence type="ECO:0000313" key="3">
    <source>
        <dbReference type="EMBL" id="MBV7265889.1"/>
    </source>
</evidence>
<dbReference type="PROSITE" id="PS50943">
    <property type="entry name" value="HTH_CROC1"/>
    <property type="match status" value="1"/>
</dbReference>
<dbReference type="PANTHER" id="PTHR46797">
    <property type="entry name" value="HTH-TYPE TRANSCRIPTIONAL REGULATOR"/>
    <property type="match status" value="1"/>
</dbReference>
<dbReference type="InterPro" id="IPR050807">
    <property type="entry name" value="TransReg_Diox_bact_type"/>
</dbReference>
<accession>A0ABS6SLL9</accession>
<comment type="caution">
    <text evidence="3">The sequence shown here is derived from an EMBL/GenBank/DDBJ whole genome shotgun (WGS) entry which is preliminary data.</text>
</comment>
<dbReference type="Pfam" id="PF07238">
    <property type="entry name" value="PilZ"/>
    <property type="match status" value="1"/>
</dbReference>
<gene>
    <name evidence="3" type="ORF">KCG45_06825</name>
</gene>
<dbReference type="RefSeq" id="WP_218316295.1">
    <property type="nucleotide sequence ID" value="NZ_JAGSPB010000001.1"/>
</dbReference>
<dbReference type="EMBL" id="JAGSPB010000001">
    <property type="protein sequence ID" value="MBV7265889.1"/>
    <property type="molecule type" value="Genomic_DNA"/>
</dbReference>
<keyword evidence="4" id="KW-1185">Reference proteome</keyword>
<dbReference type="SMART" id="SM00530">
    <property type="entry name" value="HTH_XRE"/>
    <property type="match status" value="1"/>
</dbReference>
<dbReference type="PANTHER" id="PTHR46797:SF1">
    <property type="entry name" value="METHYLPHOSPHONATE SYNTHASE"/>
    <property type="match status" value="1"/>
</dbReference>
<dbReference type="InterPro" id="IPR001387">
    <property type="entry name" value="Cro/C1-type_HTH"/>
</dbReference>
<feature type="domain" description="HTH cro/C1-type" evidence="2">
    <location>
        <begin position="139"/>
        <end position="193"/>
    </location>
</feature>
<protein>
    <submittedName>
        <fullName evidence="3">Helix-turn-helix domain-containing protein</fullName>
    </submittedName>
</protein>
<proteinExistence type="predicted"/>
<dbReference type="Proteomes" id="UP000699975">
    <property type="component" value="Unassembled WGS sequence"/>
</dbReference>
<dbReference type="CDD" id="cd00093">
    <property type="entry name" value="HTH_XRE"/>
    <property type="match status" value="1"/>
</dbReference>
<dbReference type="InterPro" id="IPR009875">
    <property type="entry name" value="PilZ_domain"/>
</dbReference>
<sequence>MVLRAYLDPSPGIVDDRREQRRAMQLETSGALPGGTTANVTVHNLSASGLLLETDLPLEEGEVLAVELPEAGRVDASVVWQSGRLFGCAFGSSISEGALAAAQTQDMLGRTQAMTGDTGGAGDKNRFSPVLSEPFGVRLNRLRRERGLTLAQVADALDVSKPTVWAWEKGKARPLPERIDAIAAALGISVEELGDTMPTSEGSAIAQECRLRIATAFGTDPHSIRIMIEI</sequence>
<evidence type="ECO:0000259" key="2">
    <source>
        <dbReference type="PROSITE" id="PS50943"/>
    </source>
</evidence>
<evidence type="ECO:0000256" key="1">
    <source>
        <dbReference type="ARBA" id="ARBA00023125"/>
    </source>
</evidence>
<organism evidence="3 4">
    <name type="scientific">Erythrobacter ani</name>
    <dbReference type="NCBI Taxonomy" id="2827235"/>
    <lineage>
        <taxon>Bacteria</taxon>
        <taxon>Pseudomonadati</taxon>
        <taxon>Pseudomonadota</taxon>
        <taxon>Alphaproteobacteria</taxon>
        <taxon>Sphingomonadales</taxon>
        <taxon>Erythrobacteraceae</taxon>
        <taxon>Erythrobacter/Porphyrobacter group</taxon>
        <taxon>Erythrobacter</taxon>
    </lineage>
</organism>